<dbReference type="GO" id="GO:0016787">
    <property type="term" value="F:hydrolase activity"/>
    <property type="evidence" value="ECO:0007669"/>
    <property type="project" value="UniProtKB-KW"/>
</dbReference>
<accession>A0A429G7H4</accession>
<evidence type="ECO:0000259" key="1">
    <source>
        <dbReference type="Pfam" id="PF03819"/>
    </source>
</evidence>
<dbReference type="CDD" id="cd11535">
    <property type="entry name" value="NTP-PPase_SsMazG"/>
    <property type="match status" value="1"/>
</dbReference>
<dbReference type="InterPro" id="IPR004518">
    <property type="entry name" value="MazG-like_dom"/>
</dbReference>
<dbReference type="RefSeq" id="WP_125741239.1">
    <property type="nucleotide sequence ID" value="NZ_RCOR01000018.1"/>
</dbReference>
<reference evidence="2 3" key="1">
    <citation type="submission" date="2018-10" db="EMBL/GenBank/DDBJ databases">
        <title>Co-occurring genomic capacity for anaerobic methane metabolism and dissimilatory sulfite reduction discovered in the Korarchaeota.</title>
        <authorList>
            <person name="Mckay L.J."/>
            <person name="Dlakic M."/>
            <person name="Fields M.W."/>
            <person name="Delmont T.O."/>
            <person name="Eren A.M."/>
            <person name="Jay Z.J."/>
            <person name="Klingelsmith K.B."/>
            <person name="Rusch D.B."/>
            <person name="Inskeep W.P."/>
        </authorList>
    </citation>
    <scope>NUCLEOTIDE SEQUENCE [LARGE SCALE GENOMIC DNA]</scope>
    <source>
        <strain evidence="2 3">WS</strain>
    </source>
</reference>
<dbReference type="EMBL" id="RCOR01000018">
    <property type="protein sequence ID" value="RSN69735.1"/>
    <property type="molecule type" value="Genomic_DNA"/>
</dbReference>
<dbReference type="SUPFAM" id="SSF101386">
    <property type="entry name" value="all-alpha NTP pyrophosphatases"/>
    <property type="match status" value="1"/>
</dbReference>
<sequence length="96" mass="10658">MRVKEAQGLIREIYGERDSKRGILGTALHLGEEVGELFRAIRSNQSDNMKDELADVFAWLLSVSELLSIDLEDAFVRRYGGGCPKCGNIPCTCPEV</sequence>
<gene>
    <name evidence="2" type="ORF">D9Q81_03240</name>
</gene>
<dbReference type="PANTHER" id="PTHR42702:SF1">
    <property type="entry name" value="REGULATORY PROTEIN FOR BETA-LACTAMASE"/>
    <property type="match status" value="1"/>
</dbReference>
<name>A0A429G7H4_9CREN</name>
<dbReference type="Gene3D" id="1.10.287.1080">
    <property type="entry name" value="MazG-like"/>
    <property type="match status" value="1"/>
</dbReference>
<dbReference type="Proteomes" id="UP000278149">
    <property type="component" value="Unassembled WGS sequence"/>
</dbReference>
<evidence type="ECO:0000313" key="2">
    <source>
        <dbReference type="EMBL" id="RSN69735.1"/>
    </source>
</evidence>
<dbReference type="PANTHER" id="PTHR42702">
    <property type="entry name" value="NUCLEOTIDE PYROPHOSPHOHYDROLASE"/>
    <property type="match status" value="1"/>
</dbReference>
<evidence type="ECO:0000313" key="3">
    <source>
        <dbReference type="Proteomes" id="UP000278149"/>
    </source>
</evidence>
<dbReference type="Pfam" id="PF03819">
    <property type="entry name" value="MazG"/>
    <property type="match status" value="1"/>
</dbReference>
<organism evidence="2 3">
    <name type="scientific">Candidatus Korarchaeum cryptofilum</name>
    <dbReference type="NCBI Taxonomy" id="498846"/>
    <lineage>
        <taxon>Archaea</taxon>
        <taxon>Thermoproteota</taxon>
        <taxon>Candidatus Korarchaeia</taxon>
        <taxon>Candidatus Korarchaeales</taxon>
        <taxon>Candidatus Korarchaeaceae</taxon>
        <taxon>Candidatus Korarchaeum</taxon>
    </lineage>
</organism>
<comment type="caution">
    <text evidence="2">The sequence shown here is derived from an EMBL/GenBank/DDBJ whole genome shotgun (WGS) entry which is preliminary data.</text>
</comment>
<dbReference type="AlphaFoldDB" id="A0A429G7H4"/>
<protein>
    <submittedName>
        <fullName evidence="2">Nucleotide pyrophosphohydrolase</fullName>
    </submittedName>
</protein>
<feature type="domain" description="NTP pyrophosphohydrolase MazG-like" evidence="1">
    <location>
        <begin position="26"/>
        <end position="76"/>
    </location>
</feature>
<proteinExistence type="predicted"/>
<keyword evidence="2" id="KW-0378">Hydrolase</keyword>